<dbReference type="OrthoDB" id="9796260at2"/>
<keyword evidence="8" id="KW-0408">Iron</keyword>
<evidence type="ECO:0000256" key="4">
    <source>
        <dbReference type="ARBA" id="ARBA00022475"/>
    </source>
</evidence>
<feature type="transmembrane region" description="Helical" evidence="11">
    <location>
        <begin position="223"/>
        <end position="252"/>
    </location>
</feature>
<dbReference type="SUPFAM" id="SSF81345">
    <property type="entry name" value="ABC transporter involved in vitamin B12 uptake, BtuC"/>
    <property type="match status" value="1"/>
</dbReference>
<feature type="transmembrane region" description="Helical" evidence="11">
    <location>
        <begin position="6"/>
        <end position="27"/>
    </location>
</feature>
<evidence type="ECO:0000256" key="9">
    <source>
        <dbReference type="ARBA" id="ARBA00023065"/>
    </source>
</evidence>
<keyword evidence="3" id="KW-0813">Transport</keyword>
<dbReference type="CDD" id="cd06550">
    <property type="entry name" value="TM_ABC_iron-siderophores_like"/>
    <property type="match status" value="1"/>
</dbReference>
<name>A0A150M586_9BACI</name>
<evidence type="ECO:0008006" key="14">
    <source>
        <dbReference type="Google" id="ProtNLM"/>
    </source>
</evidence>
<dbReference type="Gene3D" id="1.10.3470.10">
    <property type="entry name" value="ABC transporter involved in vitamin B12 uptake, BtuC"/>
    <property type="match status" value="1"/>
</dbReference>
<reference evidence="12 13" key="1">
    <citation type="submission" date="2016-01" db="EMBL/GenBank/DDBJ databases">
        <title>Draft Genome Sequences of Seven Thermophilic Sporeformers Isolated from Foods.</title>
        <authorList>
            <person name="Berendsen E.M."/>
            <person name="Wells-Bennik M.H."/>
            <person name="Krawcyk A.O."/>
            <person name="De Jong A."/>
            <person name="Holsappel S."/>
            <person name="Eijlander R.T."/>
            <person name="Kuipers O.P."/>
        </authorList>
    </citation>
    <scope>NUCLEOTIDE SEQUENCE [LARGE SCALE GENOMIC DNA]</scope>
    <source>
        <strain evidence="12 13">B4135</strain>
    </source>
</reference>
<dbReference type="FunFam" id="1.10.3470.10:FF:000004">
    <property type="entry name" value="Iron compound ABC transporter, permease"/>
    <property type="match status" value="1"/>
</dbReference>
<sequence>MKRLKGKIWLLVFLAVLLIALFLFSGLSGNISYILPRRAMKIAAIILTGAAVAFSTVVFQTITQNRILTPSIMGLDDLYMLLNTVIIFLFGSTRLTMMDRNIQFLLNAGIMILFSVLMYHFLFKREQNIYFLLLIGFVVGTFFESFSSFMQVLIDPNEFQIVQDRMFASFNNLNIDVLYLASALFAAAALFSVRDLKYLDVMALGRDHAINLGVDFDAATRRFMVIVAVLTSISTALAGPVTFLGLLVANLSYEYLKTYRHRELILGAILISIIALVGGQWIVERVFAFSTTLSVIINFIGGIYFIYLLLKENRSW</sequence>
<dbReference type="STRING" id="301148.B4135_2103"/>
<protein>
    <recommendedName>
        <fullName evidence="14">Iron ABC transporter permease</fullName>
    </recommendedName>
</protein>
<keyword evidence="10 11" id="KW-0472">Membrane</keyword>
<keyword evidence="5" id="KW-0410">Iron transport</keyword>
<keyword evidence="7 11" id="KW-1133">Transmembrane helix</keyword>
<dbReference type="Pfam" id="PF01032">
    <property type="entry name" value="FecCD"/>
    <property type="match status" value="1"/>
</dbReference>
<dbReference type="InterPro" id="IPR037294">
    <property type="entry name" value="ABC_BtuC-like"/>
</dbReference>
<dbReference type="Proteomes" id="UP000075683">
    <property type="component" value="Unassembled WGS sequence"/>
</dbReference>
<evidence type="ECO:0000256" key="7">
    <source>
        <dbReference type="ARBA" id="ARBA00022989"/>
    </source>
</evidence>
<proteinExistence type="inferred from homology"/>
<organism evidence="12 13">
    <name type="scientific">Caldibacillus debilis</name>
    <dbReference type="NCBI Taxonomy" id="301148"/>
    <lineage>
        <taxon>Bacteria</taxon>
        <taxon>Bacillati</taxon>
        <taxon>Bacillota</taxon>
        <taxon>Bacilli</taxon>
        <taxon>Bacillales</taxon>
        <taxon>Bacillaceae</taxon>
        <taxon>Caldibacillus</taxon>
    </lineage>
</organism>
<evidence type="ECO:0000256" key="2">
    <source>
        <dbReference type="ARBA" id="ARBA00007935"/>
    </source>
</evidence>
<dbReference type="PATRIC" id="fig|301148.3.peg.3506"/>
<evidence type="ECO:0000313" key="12">
    <source>
        <dbReference type="EMBL" id="KYD19372.1"/>
    </source>
</evidence>
<dbReference type="PANTHER" id="PTHR30472">
    <property type="entry name" value="FERRIC ENTEROBACTIN TRANSPORT SYSTEM PERMEASE PROTEIN"/>
    <property type="match status" value="1"/>
</dbReference>
<dbReference type="GO" id="GO:0022857">
    <property type="term" value="F:transmembrane transporter activity"/>
    <property type="evidence" value="ECO:0007669"/>
    <property type="project" value="InterPro"/>
</dbReference>
<dbReference type="InterPro" id="IPR000522">
    <property type="entry name" value="ABC_transptr_permease_BtuC"/>
</dbReference>
<feature type="transmembrane region" description="Helical" evidence="11">
    <location>
        <begin position="78"/>
        <end position="97"/>
    </location>
</feature>
<evidence type="ECO:0000256" key="6">
    <source>
        <dbReference type="ARBA" id="ARBA00022692"/>
    </source>
</evidence>
<evidence type="ECO:0000256" key="1">
    <source>
        <dbReference type="ARBA" id="ARBA00004651"/>
    </source>
</evidence>
<dbReference type="PANTHER" id="PTHR30472:SF19">
    <property type="entry name" value="PETROBACTIN IMPORT SYSTEM PERMEASE PROTEIN YCLO"/>
    <property type="match status" value="1"/>
</dbReference>
<dbReference type="GO" id="GO:0005886">
    <property type="term" value="C:plasma membrane"/>
    <property type="evidence" value="ECO:0007669"/>
    <property type="project" value="UniProtKB-SubCell"/>
</dbReference>
<evidence type="ECO:0000313" key="13">
    <source>
        <dbReference type="Proteomes" id="UP000075683"/>
    </source>
</evidence>
<keyword evidence="6 11" id="KW-0812">Transmembrane</keyword>
<evidence type="ECO:0000256" key="3">
    <source>
        <dbReference type="ARBA" id="ARBA00022448"/>
    </source>
</evidence>
<dbReference type="RefSeq" id="WP_061568901.1">
    <property type="nucleotide sequence ID" value="NZ_LQYT01000042.1"/>
</dbReference>
<gene>
    <name evidence="12" type="ORF">B4135_2103</name>
</gene>
<dbReference type="AlphaFoldDB" id="A0A150M586"/>
<feature type="transmembrane region" description="Helical" evidence="11">
    <location>
        <begin position="39"/>
        <end position="58"/>
    </location>
</feature>
<feature type="transmembrane region" description="Helical" evidence="11">
    <location>
        <begin position="264"/>
        <end position="283"/>
    </location>
</feature>
<comment type="subcellular location">
    <subcellularLocation>
        <location evidence="1">Cell membrane</location>
        <topology evidence="1">Multi-pass membrane protein</topology>
    </subcellularLocation>
</comment>
<evidence type="ECO:0000256" key="10">
    <source>
        <dbReference type="ARBA" id="ARBA00023136"/>
    </source>
</evidence>
<evidence type="ECO:0000256" key="8">
    <source>
        <dbReference type="ARBA" id="ARBA00023004"/>
    </source>
</evidence>
<keyword evidence="4" id="KW-1003">Cell membrane</keyword>
<evidence type="ECO:0000256" key="11">
    <source>
        <dbReference type="SAM" id="Phobius"/>
    </source>
</evidence>
<accession>A0A150M586</accession>
<feature type="transmembrane region" description="Helical" evidence="11">
    <location>
        <begin position="289"/>
        <end position="310"/>
    </location>
</feature>
<dbReference type="GO" id="GO:0033214">
    <property type="term" value="P:siderophore-iron import into cell"/>
    <property type="evidence" value="ECO:0007669"/>
    <property type="project" value="TreeGrafter"/>
</dbReference>
<evidence type="ECO:0000256" key="5">
    <source>
        <dbReference type="ARBA" id="ARBA00022496"/>
    </source>
</evidence>
<feature type="transmembrane region" description="Helical" evidence="11">
    <location>
        <begin position="104"/>
        <end position="123"/>
    </location>
</feature>
<feature type="transmembrane region" description="Helical" evidence="11">
    <location>
        <begin position="175"/>
        <end position="193"/>
    </location>
</feature>
<comment type="caution">
    <text evidence="12">The sequence shown here is derived from an EMBL/GenBank/DDBJ whole genome shotgun (WGS) entry which is preliminary data.</text>
</comment>
<dbReference type="EMBL" id="LQYT01000042">
    <property type="protein sequence ID" value="KYD19372.1"/>
    <property type="molecule type" value="Genomic_DNA"/>
</dbReference>
<comment type="similarity">
    <text evidence="2">Belongs to the binding-protein-dependent transport system permease family. FecCD subfamily.</text>
</comment>
<feature type="transmembrane region" description="Helical" evidence="11">
    <location>
        <begin position="129"/>
        <end position="154"/>
    </location>
</feature>
<keyword evidence="9" id="KW-0406">Ion transport</keyword>